<organism evidence="2 3">
    <name type="scientific">Robiginitalea marina</name>
    <dbReference type="NCBI Taxonomy" id="2954105"/>
    <lineage>
        <taxon>Bacteria</taxon>
        <taxon>Pseudomonadati</taxon>
        <taxon>Bacteroidota</taxon>
        <taxon>Flavobacteriia</taxon>
        <taxon>Flavobacteriales</taxon>
        <taxon>Flavobacteriaceae</taxon>
        <taxon>Robiginitalea</taxon>
    </lineage>
</organism>
<dbReference type="InterPro" id="IPR008964">
    <property type="entry name" value="Invasin/intimin_cell_adhesion"/>
</dbReference>
<keyword evidence="3" id="KW-1185">Reference proteome</keyword>
<accession>A0ABT1B1Y7</accession>
<comment type="caution">
    <text evidence="2">The sequence shown here is derived from an EMBL/GenBank/DDBJ whole genome shotgun (WGS) entry which is preliminary data.</text>
</comment>
<dbReference type="RefSeq" id="WP_252742221.1">
    <property type="nucleotide sequence ID" value="NZ_JAMXIB010000014.1"/>
</dbReference>
<dbReference type="InterPro" id="IPR008979">
    <property type="entry name" value="Galactose-bd-like_sf"/>
</dbReference>
<evidence type="ECO:0000313" key="3">
    <source>
        <dbReference type="Proteomes" id="UP001206312"/>
    </source>
</evidence>
<dbReference type="Gene3D" id="2.60.40.1080">
    <property type="match status" value="1"/>
</dbReference>
<proteinExistence type="predicted"/>
<sequence>MKNAKSMYYKQLLLTGLLLGFLTGCEREVSDDVAFATLTNNPDVFIDGFSGGLEYLPFNGSRLDAFKVDTEVKYQGEASMRFDVPNFGDPQGAFAGAIFPDNGGRDLSGYDALTFWARATKAATINEIGFGNDFGENKFLVTLTNLRISTGWNKYVIPIPDPSRLVAEKGMFWYSEGPEDGDGYTFWIDELKFEKLGTVAQPQPAIFGGEDLVAQSFQDIESTIPRAGLTQTYNLASGINQTVVAAPSYFTFESSDPEVARVNELGIISSVKTGSATISATLAGVRAKGSLTLEVGGPFEFAPVPPQRNPEDVVSVFSDAYASAAIEYFNGFFTPDGQTTLGGNIDINGDNIIAYSDLNFVALKTLNTVNASAMTHYHVDLRVEDAQLDPGDFLRVLLLDAGPDGALGTGDDTQAFVEFRSPVLVAGEWVSLDIPLTDFAGLNRSNLSLFFLVSDSTISEVLVDNMYFYR</sequence>
<name>A0ABT1B1Y7_9FLAO</name>
<dbReference type="EMBL" id="JAMXIB010000014">
    <property type="protein sequence ID" value="MCO5725850.1"/>
    <property type="molecule type" value="Genomic_DNA"/>
</dbReference>
<dbReference type="Pfam" id="PF02368">
    <property type="entry name" value="Big_2"/>
    <property type="match status" value="1"/>
</dbReference>
<reference evidence="2 3" key="1">
    <citation type="submission" date="2022-06" db="EMBL/GenBank/DDBJ databases">
        <authorList>
            <person name="Xuan X."/>
        </authorList>
    </citation>
    <scope>NUCLEOTIDE SEQUENCE [LARGE SCALE GENOMIC DNA]</scope>
    <source>
        <strain evidence="2 3">2V75</strain>
    </source>
</reference>
<dbReference type="InterPro" id="IPR003343">
    <property type="entry name" value="Big_2"/>
</dbReference>
<feature type="domain" description="BIG2" evidence="1">
    <location>
        <begin position="231"/>
        <end position="282"/>
    </location>
</feature>
<dbReference type="Proteomes" id="UP001206312">
    <property type="component" value="Unassembled WGS sequence"/>
</dbReference>
<dbReference type="PROSITE" id="PS51257">
    <property type="entry name" value="PROKAR_LIPOPROTEIN"/>
    <property type="match status" value="1"/>
</dbReference>
<protein>
    <submittedName>
        <fullName evidence="2">Ig-like domain-containing protein</fullName>
    </submittedName>
</protein>
<dbReference type="SUPFAM" id="SSF49373">
    <property type="entry name" value="Invasin/intimin cell-adhesion fragments"/>
    <property type="match status" value="1"/>
</dbReference>
<dbReference type="SUPFAM" id="SSF49785">
    <property type="entry name" value="Galactose-binding domain-like"/>
    <property type="match status" value="1"/>
</dbReference>
<evidence type="ECO:0000259" key="1">
    <source>
        <dbReference type="Pfam" id="PF02368"/>
    </source>
</evidence>
<evidence type="ECO:0000313" key="2">
    <source>
        <dbReference type="EMBL" id="MCO5725850.1"/>
    </source>
</evidence>
<dbReference type="Gene3D" id="2.60.120.430">
    <property type="entry name" value="Galactose-binding lectin"/>
    <property type="match status" value="2"/>
</dbReference>
<gene>
    <name evidence="2" type="ORF">NG653_13360</name>
</gene>